<feature type="compositionally biased region" description="Basic and acidic residues" evidence="1">
    <location>
        <begin position="108"/>
        <end position="118"/>
    </location>
</feature>
<sequence length="147" mass="14357">MQNGVAAAVGGGAGGPANAAAMSAVANHAAASAPAPSAPAPAATPSAGPGIQDELLKGQQEKAALEKKLATLRKDIARRQKEAEDLEKAATGPNGGTAADGKAGARAADTKRKIDGQDAKASTAAANGNQVKRQKTNGGAGKVKKEK</sequence>
<organism evidence="2">
    <name type="scientific">Craspedostauros australis</name>
    <dbReference type="NCBI Taxonomy" id="1486917"/>
    <lineage>
        <taxon>Eukaryota</taxon>
        <taxon>Sar</taxon>
        <taxon>Stramenopiles</taxon>
        <taxon>Ochrophyta</taxon>
        <taxon>Bacillariophyta</taxon>
        <taxon>Bacillariophyceae</taxon>
        <taxon>Bacillariophycidae</taxon>
        <taxon>Naviculales</taxon>
        <taxon>Naviculaceae</taxon>
        <taxon>Craspedostauros</taxon>
    </lineage>
</organism>
<gene>
    <name evidence="2" type="ORF">CAUS1442_LOCUS6794</name>
</gene>
<protein>
    <submittedName>
        <fullName evidence="2">Uncharacterized protein</fullName>
    </submittedName>
</protein>
<evidence type="ECO:0000313" key="2">
    <source>
        <dbReference type="EMBL" id="CAD8334689.1"/>
    </source>
</evidence>
<dbReference type="EMBL" id="HBEF01010756">
    <property type="protein sequence ID" value="CAD8334689.1"/>
    <property type="molecule type" value="Transcribed_RNA"/>
</dbReference>
<evidence type="ECO:0000256" key="1">
    <source>
        <dbReference type="SAM" id="MobiDB-lite"/>
    </source>
</evidence>
<proteinExistence type="predicted"/>
<feature type="compositionally biased region" description="Low complexity" evidence="1">
    <location>
        <begin position="96"/>
        <end position="107"/>
    </location>
</feature>
<feature type="compositionally biased region" description="Low complexity" evidence="1">
    <location>
        <begin position="16"/>
        <end position="50"/>
    </location>
</feature>
<dbReference type="AlphaFoldDB" id="A0A7R9WTR8"/>
<name>A0A7R9WTR8_9STRA</name>
<feature type="region of interest" description="Disordered" evidence="1">
    <location>
        <begin position="80"/>
        <end position="147"/>
    </location>
</feature>
<accession>A0A7R9WTR8</accession>
<reference evidence="2" key="1">
    <citation type="submission" date="2021-01" db="EMBL/GenBank/DDBJ databases">
        <authorList>
            <person name="Corre E."/>
            <person name="Pelletier E."/>
            <person name="Niang G."/>
            <person name="Scheremetjew M."/>
            <person name="Finn R."/>
            <person name="Kale V."/>
            <person name="Holt S."/>
            <person name="Cochrane G."/>
            <person name="Meng A."/>
            <person name="Brown T."/>
            <person name="Cohen L."/>
        </authorList>
    </citation>
    <scope>NUCLEOTIDE SEQUENCE</scope>
    <source>
        <strain evidence="2">CCMP3328</strain>
    </source>
</reference>
<feature type="region of interest" description="Disordered" evidence="1">
    <location>
        <begin position="1"/>
        <end position="62"/>
    </location>
</feature>